<evidence type="ECO:0000313" key="3">
    <source>
        <dbReference type="Proteomes" id="UP001159427"/>
    </source>
</evidence>
<comment type="caution">
    <text evidence="2">The sequence shown here is derived from an EMBL/GenBank/DDBJ whole genome shotgun (WGS) entry which is preliminary data.</text>
</comment>
<keyword evidence="3" id="KW-1185">Reference proteome</keyword>
<reference evidence="2 3" key="1">
    <citation type="submission" date="2022-05" db="EMBL/GenBank/DDBJ databases">
        <authorList>
            <consortium name="Genoscope - CEA"/>
            <person name="William W."/>
        </authorList>
    </citation>
    <scope>NUCLEOTIDE SEQUENCE [LARGE SCALE GENOMIC DNA]</scope>
</reference>
<dbReference type="Proteomes" id="UP001159427">
    <property type="component" value="Unassembled WGS sequence"/>
</dbReference>
<sequence length="459" mass="50881">MHCVSAWLLTLTVTLSVSCRVGNATPKQNDQRVVFYVFGSEDIYIVDPKSKAILSTIGPDGVCTKSNNRYSRDNCSFGRNTVVRDKLILFSDMPGNRVHVIDAQEQKVVETIPTEGYPYDLYYLHWLKEVWVHAWTSSTFDVINTDGSLKKTHKAIKAHVQPGWTHGYMFADPEVKDGKIGYITHLFNPGLHQIDLIAKAYKTFVNVSDYDCTGTLNFVYSPMNKHAFFDCYRSSTKVALLEMNLSNDTIVRKWNIAGVPYVSPDGRYIVALYKSVNESTNLLLASKVYVLVIPGKDSATILKSTLDIAGGVSDLVYYEKVEKKGSFIAYISLIYSDKIVVLDLDSLDSGNRQISYVENVGNVYSAPGMHSVSRPLVASGPWLVTPATADQSLAIINIATQELYGMVKGVVKGRGMAAYREIAAYSTTPYPKGAGRSFCGSKAIVMFTLLYTLYVLMAD</sequence>
<dbReference type="SUPFAM" id="SSF51004">
    <property type="entry name" value="C-terminal (heme d1) domain of cytochrome cd1-nitrite reductase"/>
    <property type="match status" value="1"/>
</dbReference>
<accession>A0ABN8QSB8</accession>
<protein>
    <submittedName>
        <fullName evidence="2">Uncharacterized protein</fullName>
    </submittedName>
</protein>
<dbReference type="InterPro" id="IPR015943">
    <property type="entry name" value="WD40/YVTN_repeat-like_dom_sf"/>
</dbReference>
<feature type="chain" id="PRO_5047003678" evidence="1">
    <location>
        <begin position="25"/>
        <end position="459"/>
    </location>
</feature>
<keyword evidence="1" id="KW-0732">Signal</keyword>
<dbReference type="Gene3D" id="2.130.10.10">
    <property type="entry name" value="YVTN repeat-like/Quinoprotein amine dehydrogenase"/>
    <property type="match status" value="1"/>
</dbReference>
<feature type="signal peptide" evidence="1">
    <location>
        <begin position="1"/>
        <end position="24"/>
    </location>
</feature>
<name>A0ABN8QSB8_9CNID</name>
<dbReference type="InterPro" id="IPR011048">
    <property type="entry name" value="Haem_d1_sf"/>
</dbReference>
<gene>
    <name evidence="2" type="ORF">PEVE_00005955</name>
</gene>
<evidence type="ECO:0000256" key="1">
    <source>
        <dbReference type="SAM" id="SignalP"/>
    </source>
</evidence>
<proteinExistence type="predicted"/>
<organism evidence="2 3">
    <name type="scientific">Porites evermanni</name>
    <dbReference type="NCBI Taxonomy" id="104178"/>
    <lineage>
        <taxon>Eukaryota</taxon>
        <taxon>Metazoa</taxon>
        <taxon>Cnidaria</taxon>
        <taxon>Anthozoa</taxon>
        <taxon>Hexacorallia</taxon>
        <taxon>Scleractinia</taxon>
        <taxon>Fungiina</taxon>
        <taxon>Poritidae</taxon>
        <taxon>Porites</taxon>
    </lineage>
</organism>
<evidence type="ECO:0000313" key="2">
    <source>
        <dbReference type="EMBL" id="CAH3167186.1"/>
    </source>
</evidence>
<dbReference type="EMBL" id="CALNXI010001384">
    <property type="protein sequence ID" value="CAH3167186.1"/>
    <property type="molecule type" value="Genomic_DNA"/>
</dbReference>